<organism evidence="3 4">
    <name type="scientific">Actinocorallia libanotica</name>
    <dbReference type="NCBI Taxonomy" id="46162"/>
    <lineage>
        <taxon>Bacteria</taxon>
        <taxon>Bacillati</taxon>
        <taxon>Actinomycetota</taxon>
        <taxon>Actinomycetes</taxon>
        <taxon>Streptosporangiales</taxon>
        <taxon>Thermomonosporaceae</taxon>
        <taxon>Actinocorallia</taxon>
    </lineage>
</organism>
<accession>A0ABN1R7R6</accession>
<evidence type="ECO:0000313" key="4">
    <source>
        <dbReference type="Proteomes" id="UP001500665"/>
    </source>
</evidence>
<evidence type="ECO:0000313" key="3">
    <source>
        <dbReference type="EMBL" id="GAA0953100.1"/>
    </source>
</evidence>
<feature type="transmembrane region" description="Helical" evidence="1">
    <location>
        <begin position="197"/>
        <end position="222"/>
    </location>
</feature>
<dbReference type="RefSeq" id="WP_344241862.1">
    <property type="nucleotide sequence ID" value="NZ_BAAAHH010000013.1"/>
</dbReference>
<gene>
    <name evidence="3" type="ORF">GCM10009550_34660</name>
</gene>
<keyword evidence="1" id="KW-0472">Membrane</keyword>
<proteinExistence type="predicted"/>
<protein>
    <recommendedName>
        <fullName evidence="5">TLP18.3/Psb32/MOLO-1 phosphatase superfamily protein</fullName>
    </recommendedName>
</protein>
<feature type="signal peptide" evidence="2">
    <location>
        <begin position="1"/>
        <end position="23"/>
    </location>
</feature>
<name>A0ABN1R7R6_9ACTN</name>
<evidence type="ECO:0008006" key="5">
    <source>
        <dbReference type="Google" id="ProtNLM"/>
    </source>
</evidence>
<keyword evidence="4" id="KW-1185">Reference proteome</keyword>
<keyword evidence="2" id="KW-0732">Signal</keyword>
<reference evidence="3 4" key="1">
    <citation type="journal article" date="2019" name="Int. J. Syst. Evol. Microbiol.">
        <title>The Global Catalogue of Microorganisms (GCM) 10K type strain sequencing project: providing services to taxonomists for standard genome sequencing and annotation.</title>
        <authorList>
            <consortium name="The Broad Institute Genomics Platform"/>
            <consortium name="The Broad Institute Genome Sequencing Center for Infectious Disease"/>
            <person name="Wu L."/>
            <person name="Ma J."/>
        </authorList>
    </citation>
    <scope>NUCLEOTIDE SEQUENCE [LARGE SCALE GENOMIC DNA]</scope>
    <source>
        <strain evidence="3 4">JCM 10696</strain>
    </source>
</reference>
<keyword evidence="1" id="KW-0812">Transmembrane</keyword>
<feature type="chain" id="PRO_5045198928" description="TLP18.3/Psb32/MOLO-1 phosphatase superfamily protein" evidence="2">
    <location>
        <begin position="24"/>
        <end position="402"/>
    </location>
</feature>
<dbReference type="Proteomes" id="UP001500665">
    <property type="component" value="Unassembled WGS sequence"/>
</dbReference>
<comment type="caution">
    <text evidence="3">The sequence shown here is derived from an EMBL/GenBank/DDBJ whole genome shotgun (WGS) entry which is preliminary data.</text>
</comment>
<evidence type="ECO:0000256" key="1">
    <source>
        <dbReference type="SAM" id="Phobius"/>
    </source>
</evidence>
<keyword evidence="1" id="KW-1133">Transmembrane helix</keyword>
<dbReference type="EMBL" id="BAAAHH010000013">
    <property type="protein sequence ID" value="GAA0953100.1"/>
    <property type="molecule type" value="Genomic_DNA"/>
</dbReference>
<sequence length="402" mass="43939">MRAAACWLAAVLVVLLAPAGASSADETPYALVRLERVATALKADPLFVDDELVDLVDRGERGRIKKAIRKTGERLGMPVFVIVIPNPPDSEADGRDDVFLHWLHGQLGRDGLYLMVDEDANLEVVPFQVPRELGHFVIPQSLANPADRKEPFVGLVPRIEQAFAEVLDAPSAAPGTPELYSEADPFGEEPPPREPEIWGPFFGGLLVLGPIAAVLLLLLLVLGRGVYRMWRRPPTASDQPRVRRLHAQAEKELTRLAALLPPPEEAEGGPVALRSYDAARIVYDDVGPRPKARDDEAALDLVGVIVLARQGREVLEKGLLRPLAPCRVNPLHGPGILKRPVVGLPAGKICRSCADADARERVRRVLRLPGGRRYHEVKEGRWQRGFGGQDLAKRVLESLGVG</sequence>
<evidence type="ECO:0000256" key="2">
    <source>
        <dbReference type="SAM" id="SignalP"/>
    </source>
</evidence>